<evidence type="ECO:0000313" key="2">
    <source>
        <dbReference type="Proteomes" id="UP000694428"/>
    </source>
</evidence>
<sequence length="57" mass="6858">MPPSNLGGSDVCYFCRKRVYVMERLSAEGKFFHRSCFKYPLLFFRCHLNEETHFSFK</sequence>
<dbReference type="Ensembl" id="ENSPSTT00000015978.1">
    <property type="protein sequence ID" value="ENSPSTP00000015225.1"/>
    <property type="gene ID" value="ENSPSTG00000010800.1"/>
</dbReference>
<dbReference type="SUPFAM" id="SSF57716">
    <property type="entry name" value="Glucocorticoid receptor-like (DNA-binding domain)"/>
    <property type="match status" value="1"/>
</dbReference>
<proteinExistence type="predicted"/>
<keyword evidence="2" id="KW-1185">Reference proteome</keyword>
<reference evidence="1" key="2">
    <citation type="submission" date="2025-09" db="UniProtKB">
        <authorList>
            <consortium name="Ensembl"/>
        </authorList>
    </citation>
    <scope>IDENTIFICATION</scope>
</reference>
<evidence type="ECO:0000313" key="1">
    <source>
        <dbReference type="Ensembl" id="ENSPSTP00000015225.1"/>
    </source>
</evidence>
<reference evidence="1" key="1">
    <citation type="submission" date="2025-08" db="UniProtKB">
        <authorList>
            <consortium name="Ensembl"/>
        </authorList>
    </citation>
    <scope>IDENTIFICATION</scope>
</reference>
<evidence type="ECO:0008006" key="3">
    <source>
        <dbReference type="Google" id="ProtNLM"/>
    </source>
</evidence>
<name>A0A8C9LBL0_PAVCR</name>
<dbReference type="Gene3D" id="2.10.110.10">
    <property type="entry name" value="Cysteine Rich Protein"/>
    <property type="match status" value="1"/>
</dbReference>
<dbReference type="AlphaFoldDB" id="A0A8C9LBL0"/>
<organism evidence="1 2">
    <name type="scientific">Pavo cristatus</name>
    <name type="common">Indian peafowl</name>
    <name type="synonym">Blue peafowl</name>
    <dbReference type="NCBI Taxonomy" id="9049"/>
    <lineage>
        <taxon>Eukaryota</taxon>
        <taxon>Metazoa</taxon>
        <taxon>Chordata</taxon>
        <taxon>Craniata</taxon>
        <taxon>Vertebrata</taxon>
        <taxon>Euteleostomi</taxon>
        <taxon>Archelosauria</taxon>
        <taxon>Archosauria</taxon>
        <taxon>Dinosauria</taxon>
        <taxon>Saurischia</taxon>
        <taxon>Theropoda</taxon>
        <taxon>Coelurosauria</taxon>
        <taxon>Aves</taxon>
        <taxon>Neognathae</taxon>
        <taxon>Galloanserae</taxon>
        <taxon>Galliformes</taxon>
        <taxon>Phasianidae</taxon>
        <taxon>Phasianinae</taxon>
        <taxon>Pavo</taxon>
    </lineage>
</organism>
<dbReference type="Proteomes" id="UP000694428">
    <property type="component" value="Unplaced"/>
</dbReference>
<accession>A0A8C9LBL0</accession>
<protein>
    <recommendedName>
        <fullName evidence="3">LIM zinc-binding domain-containing protein</fullName>
    </recommendedName>
</protein>